<dbReference type="EMBL" id="CP090166">
    <property type="protein sequence ID" value="UJO16282.1"/>
    <property type="molecule type" value="Genomic_DNA"/>
</dbReference>
<dbReference type="RefSeq" id="XP_047760648.1">
    <property type="nucleotide sequence ID" value="XM_047903592.1"/>
</dbReference>
<accession>A0A9Q8LF38</accession>
<keyword evidence="3" id="KW-1185">Reference proteome</keyword>
<protein>
    <submittedName>
        <fullName evidence="2">Uncharacterized protein</fullName>
    </submittedName>
</protein>
<proteinExistence type="predicted"/>
<gene>
    <name evidence="2" type="ORF">CLAFUR5_04444</name>
</gene>
<dbReference type="OrthoDB" id="3630828at2759"/>
<sequence length="114" mass="12639">MAFLNEDSHTPDLPEIGSLQLSESPTDSLDAADDSWVYPVPLSHSNELWSCTYSHEAVIAAFKDYYAFLTRMYLDEDDVITPPVSGWPDITADVLKDLGKADEVVASPRSIPYT</sequence>
<dbReference type="AlphaFoldDB" id="A0A9Q8LF38"/>
<evidence type="ECO:0000313" key="3">
    <source>
        <dbReference type="Proteomes" id="UP000756132"/>
    </source>
</evidence>
<reference evidence="2" key="1">
    <citation type="submission" date="2021-12" db="EMBL/GenBank/DDBJ databases">
        <authorList>
            <person name="Zaccaron A."/>
            <person name="Stergiopoulos I."/>
        </authorList>
    </citation>
    <scope>NUCLEOTIDE SEQUENCE</scope>
    <source>
        <strain evidence="2">Race5_Kim</strain>
    </source>
</reference>
<feature type="compositionally biased region" description="Basic and acidic residues" evidence="1">
    <location>
        <begin position="1"/>
        <end position="12"/>
    </location>
</feature>
<organism evidence="2 3">
    <name type="scientific">Passalora fulva</name>
    <name type="common">Tomato leaf mold</name>
    <name type="synonym">Cladosporium fulvum</name>
    <dbReference type="NCBI Taxonomy" id="5499"/>
    <lineage>
        <taxon>Eukaryota</taxon>
        <taxon>Fungi</taxon>
        <taxon>Dikarya</taxon>
        <taxon>Ascomycota</taxon>
        <taxon>Pezizomycotina</taxon>
        <taxon>Dothideomycetes</taxon>
        <taxon>Dothideomycetidae</taxon>
        <taxon>Mycosphaerellales</taxon>
        <taxon>Mycosphaerellaceae</taxon>
        <taxon>Fulvia</taxon>
    </lineage>
</organism>
<evidence type="ECO:0000256" key="1">
    <source>
        <dbReference type="SAM" id="MobiDB-lite"/>
    </source>
</evidence>
<evidence type="ECO:0000313" key="2">
    <source>
        <dbReference type="EMBL" id="UJO16282.1"/>
    </source>
</evidence>
<dbReference type="GeneID" id="71984322"/>
<reference evidence="2" key="2">
    <citation type="journal article" date="2022" name="Microb. Genom.">
        <title>A chromosome-scale genome assembly of the tomato pathogen Cladosporium fulvum reveals a compartmentalized genome architecture and the presence of a dispensable chromosome.</title>
        <authorList>
            <person name="Zaccaron A.Z."/>
            <person name="Chen L.H."/>
            <person name="Samaras A."/>
            <person name="Stergiopoulos I."/>
        </authorList>
    </citation>
    <scope>NUCLEOTIDE SEQUENCE</scope>
    <source>
        <strain evidence="2">Race5_Kim</strain>
    </source>
</reference>
<feature type="region of interest" description="Disordered" evidence="1">
    <location>
        <begin position="1"/>
        <end position="30"/>
    </location>
</feature>
<dbReference type="KEGG" id="ffu:CLAFUR5_04444"/>
<dbReference type="Proteomes" id="UP000756132">
    <property type="component" value="Chromosome 4"/>
</dbReference>
<name>A0A9Q8LF38_PASFU</name>